<dbReference type="Pfam" id="PF03999">
    <property type="entry name" value="MAP65_ASE1"/>
    <property type="match status" value="1"/>
</dbReference>
<keyword evidence="5" id="KW-0175">Coiled coil</keyword>
<dbReference type="InterPro" id="IPR007145">
    <property type="entry name" value="MAP65_Ase1_PRC1"/>
</dbReference>
<dbReference type="EMBL" id="CM003380">
    <property type="protein sequence ID" value="KOM54703.1"/>
    <property type="molecule type" value="Genomic_DNA"/>
</dbReference>
<dbReference type="OMA" id="IEQQDYL"/>
<feature type="compositionally biased region" description="Basic and acidic residues" evidence="6">
    <location>
        <begin position="469"/>
        <end position="484"/>
    </location>
</feature>
<dbReference type="Gene3D" id="1.20.58.1520">
    <property type="match status" value="1"/>
</dbReference>
<dbReference type="GO" id="GO:0000226">
    <property type="term" value="P:microtubule cytoskeleton organization"/>
    <property type="evidence" value="ECO:0007669"/>
    <property type="project" value="InterPro"/>
</dbReference>
<comment type="subcellular location">
    <subcellularLocation>
        <location evidence="1">Cytoplasm</location>
        <location evidence="1">Cytoskeleton</location>
    </subcellularLocation>
</comment>
<dbReference type="EMBL" id="JABFOF010000008">
    <property type="protein sequence ID" value="KAG2384910.1"/>
    <property type="molecule type" value="Genomic_DNA"/>
</dbReference>
<evidence type="ECO:0000256" key="2">
    <source>
        <dbReference type="ARBA" id="ARBA00006187"/>
    </source>
</evidence>
<evidence type="ECO:0000313" key="7">
    <source>
        <dbReference type="EMBL" id="KAG2384910.1"/>
    </source>
</evidence>
<name>A0A0L9VI90_PHAAN</name>
<comment type="similarity">
    <text evidence="2">Belongs to the MAP65/ASE1 family.</text>
</comment>
<dbReference type="PANTHER" id="PTHR19321">
    <property type="entry name" value="PROTEIN REGULATOR OF CYTOKINESIS 1 PRC1-RELATED"/>
    <property type="match status" value="1"/>
</dbReference>
<dbReference type="Proteomes" id="UP000743370">
    <property type="component" value="Unassembled WGS sequence"/>
</dbReference>
<dbReference type="GO" id="GO:0005819">
    <property type="term" value="C:spindle"/>
    <property type="evidence" value="ECO:0007669"/>
    <property type="project" value="TreeGrafter"/>
</dbReference>
<keyword evidence="4" id="KW-0206">Cytoskeleton</keyword>
<reference evidence="9" key="1">
    <citation type="journal article" date="2015" name="Proc. Natl. Acad. Sci. U.S.A.">
        <title>Genome sequencing of adzuki bean (Vigna angularis) provides insight into high starch and low fat accumulation and domestication.</title>
        <authorList>
            <person name="Yang K."/>
            <person name="Tian Z."/>
            <person name="Chen C."/>
            <person name="Luo L."/>
            <person name="Zhao B."/>
            <person name="Wang Z."/>
            <person name="Yu L."/>
            <person name="Li Y."/>
            <person name="Sun Y."/>
            <person name="Li W."/>
            <person name="Chen Y."/>
            <person name="Li Y."/>
            <person name="Zhang Y."/>
            <person name="Ai D."/>
            <person name="Zhao J."/>
            <person name="Shang C."/>
            <person name="Ma Y."/>
            <person name="Wu B."/>
            <person name="Wang M."/>
            <person name="Gao L."/>
            <person name="Sun D."/>
            <person name="Zhang P."/>
            <person name="Guo F."/>
            <person name="Wang W."/>
            <person name="Li Y."/>
            <person name="Wang J."/>
            <person name="Varshney R.K."/>
            <person name="Wang J."/>
            <person name="Ling H.Q."/>
            <person name="Wan P."/>
        </authorList>
    </citation>
    <scope>NUCLEOTIDE SEQUENCE</scope>
    <source>
        <strain evidence="9">cv. Jingnong 6</strain>
    </source>
</reference>
<feature type="compositionally biased region" description="Polar residues" evidence="6">
    <location>
        <begin position="526"/>
        <end position="544"/>
    </location>
</feature>
<evidence type="ECO:0000256" key="5">
    <source>
        <dbReference type="SAM" id="Coils"/>
    </source>
</evidence>
<accession>A0A0L9VI90</accession>
<dbReference type="STRING" id="3914.A0A0L9VI90"/>
<keyword evidence="4" id="KW-0963">Cytoplasm</keyword>
<organism evidence="8 9">
    <name type="scientific">Phaseolus angularis</name>
    <name type="common">Azuki bean</name>
    <name type="synonym">Vigna angularis</name>
    <dbReference type="NCBI Taxonomy" id="3914"/>
    <lineage>
        <taxon>Eukaryota</taxon>
        <taxon>Viridiplantae</taxon>
        <taxon>Streptophyta</taxon>
        <taxon>Embryophyta</taxon>
        <taxon>Tracheophyta</taxon>
        <taxon>Spermatophyta</taxon>
        <taxon>Magnoliopsida</taxon>
        <taxon>eudicotyledons</taxon>
        <taxon>Gunneridae</taxon>
        <taxon>Pentapetalae</taxon>
        <taxon>rosids</taxon>
        <taxon>fabids</taxon>
        <taxon>Fabales</taxon>
        <taxon>Fabaceae</taxon>
        <taxon>Papilionoideae</taxon>
        <taxon>50 kb inversion clade</taxon>
        <taxon>NPAAA clade</taxon>
        <taxon>indigoferoid/millettioid clade</taxon>
        <taxon>Phaseoleae</taxon>
        <taxon>Vigna</taxon>
    </lineage>
</organism>
<dbReference type="AlphaFoldDB" id="A0A0L9VI90"/>
<evidence type="ECO:0000313" key="10">
    <source>
        <dbReference type="Proteomes" id="UP000743370"/>
    </source>
</evidence>
<evidence type="ECO:0000256" key="4">
    <source>
        <dbReference type="ARBA" id="ARBA00023212"/>
    </source>
</evidence>
<protein>
    <submittedName>
        <fullName evidence="7">Microtubule-associated protein</fullName>
    </submittedName>
</protein>
<feature type="coiled-coil region" evidence="5">
    <location>
        <begin position="49"/>
        <end position="76"/>
    </location>
</feature>
<evidence type="ECO:0000313" key="9">
    <source>
        <dbReference type="Proteomes" id="UP000053144"/>
    </source>
</evidence>
<dbReference type="Proteomes" id="UP000053144">
    <property type="component" value="Chromosome 10"/>
</dbReference>
<dbReference type="PANTHER" id="PTHR19321:SF56">
    <property type="entry name" value="65-KDA MICROTUBULE-ASSOCIATED-LIKE PROTEIN"/>
    <property type="match status" value="1"/>
</dbReference>
<reference evidence="8" key="2">
    <citation type="submission" date="2015-02" db="EMBL/GenBank/DDBJ databases">
        <authorList>
            <person name="Chooi Y.-H."/>
        </authorList>
    </citation>
    <scope>NUCLEOTIDE SEQUENCE</scope>
    <source>
        <tissue evidence="8">Seedling</tissue>
    </source>
</reference>
<proteinExistence type="inferred from homology"/>
<keyword evidence="3" id="KW-0493">Microtubule</keyword>
<feature type="compositionally biased region" description="Basic and acidic residues" evidence="6">
    <location>
        <begin position="545"/>
        <end position="556"/>
    </location>
</feature>
<reference evidence="7 10" key="3">
    <citation type="submission" date="2020-05" db="EMBL/GenBank/DDBJ databases">
        <title>Vigna angularis (adzuki bean) Var. LongXiaoDou No. 4 denovo assembly.</title>
        <authorList>
            <person name="Xiang H."/>
        </authorList>
    </citation>
    <scope>NUCLEOTIDE SEQUENCE [LARGE SCALE GENOMIC DNA]</scope>
    <source>
        <tissue evidence="7">Leaf</tissue>
    </source>
</reference>
<feature type="compositionally biased region" description="Polar residues" evidence="6">
    <location>
        <begin position="501"/>
        <end position="510"/>
    </location>
</feature>
<dbReference type="GO" id="GO:0005874">
    <property type="term" value="C:microtubule"/>
    <property type="evidence" value="ECO:0007669"/>
    <property type="project" value="UniProtKB-KW"/>
</dbReference>
<dbReference type="GO" id="GO:0005737">
    <property type="term" value="C:cytoplasm"/>
    <property type="evidence" value="ECO:0007669"/>
    <property type="project" value="TreeGrafter"/>
</dbReference>
<dbReference type="GO" id="GO:0008017">
    <property type="term" value="F:microtubule binding"/>
    <property type="evidence" value="ECO:0007669"/>
    <property type="project" value="InterPro"/>
</dbReference>
<evidence type="ECO:0000256" key="1">
    <source>
        <dbReference type="ARBA" id="ARBA00004245"/>
    </source>
</evidence>
<dbReference type="Gramene" id="KOM54703">
    <property type="protein sequence ID" value="KOM54703"/>
    <property type="gene ID" value="LR48_Vigan10g059500"/>
</dbReference>
<evidence type="ECO:0000256" key="3">
    <source>
        <dbReference type="ARBA" id="ARBA00022701"/>
    </source>
</evidence>
<sequence length="632" mass="71941">MDRHQKGLLLQSNTTCESLLNELQIIWNEVGESETEKDRMLYELEEECVEVYRRKVDKANRSRAQLRQEIADSEAELACICSTMGERPVHFRQFDKNAGSLKEKLARVHPELEEMRKRKFERRNQFIEVQEQIQSISNEICSTGEYITAVVDETDLSLRKLEELHRELLALQKEKSERLKKVQDQICTLNSLCSVLGLDFKQTVTGVHPSLGISEGPRSVNSETINQLAIAIQELRKVKLQRMQRLQDLASTMLELWNLMDTPVEEQQMFQNVTCNIAASEDEVTEPNSLSENFINYVEAEVSRLEELKSSKMKELVLRKRAELEEICHKTHLIPKIDSAVEQAVEAIESGVVDPACVLEQLELQIASAKEEAFVRKEILEKFEKWLAAREEESWLEEYNMDENRYNAGKGSHLTLKRAEKARALVSKLPAMVEALTSKTVAWEKDKGIEFTYDGTCLISMLENYSLSRQEKEQERRRQRELKKLQGQMTAEKEVLYGSKVSPSKAQSAKKTPRAGSAACRKISLGCQTPKSDSKPYQSQSSFIKRTDKAHQNDRLNNLDDDVSYLSSARRGLDTAGVPMKKFSTGAVSVREMESPSTRQPFSPISLTVSSKANDANAVDDIQNKKLPNTLV</sequence>
<evidence type="ECO:0000256" key="6">
    <source>
        <dbReference type="SAM" id="MobiDB-lite"/>
    </source>
</evidence>
<feature type="region of interest" description="Disordered" evidence="6">
    <location>
        <begin position="468"/>
        <end position="556"/>
    </location>
</feature>
<evidence type="ECO:0000313" key="8">
    <source>
        <dbReference type="EMBL" id="KOM54703.1"/>
    </source>
</evidence>
<gene>
    <name evidence="7" type="ORF">HKW66_Vig0120020</name>
    <name evidence="8" type="ORF">LR48_Vigan10g059500</name>
</gene>